<gene>
    <name evidence="1" type="ORF">COV00_02910</name>
</gene>
<dbReference type="InterPro" id="IPR041492">
    <property type="entry name" value="HAD_2"/>
</dbReference>
<protein>
    <recommendedName>
        <fullName evidence="3">FCP1 homology domain-containing protein</fullName>
    </recommendedName>
</protein>
<comment type="caution">
    <text evidence="1">The sequence shown here is derived from an EMBL/GenBank/DDBJ whole genome shotgun (WGS) entry which is preliminary data.</text>
</comment>
<dbReference type="Proteomes" id="UP000230603">
    <property type="component" value="Unassembled WGS sequence"/>
</dbReference>
<dbReference type="SUPFAM" id="SSF56784">
    <property type="entry name" value="HAD-like"/>
    <property type="match status" value="1"/>
</dbReference>
<evidence type="ECO:0008006" key="3">
    <source>
        <dbReference type="Google" id="ProtNLM"/>
    </source>
</evidence>
<dbReference type="Gene3D" id="3.40.50.1000">
    <property type="entry name" value="HAD superfamily/HAD-like"/>
    <property type="match status" value="1"/>
</dbReference>
<name>A0A2M8L8B5_9BACT</name>
<dbReference type="PANTHER" id="PTHR43434:SF1">
    <property type="entry name" value="PHOSPHOGLYCOLATE PHOSPHATASE"/>
    <property type="match status" value="1"/>
</dbReference>
<reference evidence="2" key="1">
    <citation type="submission" date="2017-09" db="EMBL/GenBank/DDBJ databases">
        <title>Depth-based differentiation of microbial function through sediment-hosted aquifers and enrichment of novel symbionts in the deep terrestrial subsurface.</title>
        <authorList>
            <person name="Probst A.J."/>
            <person name="Ladd B."/>
            <person name="Jarett J.K."/>
            <person name="Geller-Mcgrath D.E."/>
            <person name="Sieber C.M.K."/>
            <person name="Emerson J.B."/>
            <person name="Anantharaman K."/>
            <person name="Thomas B.C."/>
            <person name="Malmstrom R."/>
            <person name="Stieglmeier M."/>
            <person name="Klingl A."/>
            <person name="Woyke T."/>
            <person name="Ryan C.M."/>
            <person name="Banfield J.F."/>
        </authorList>
    </citation>
    <scope>NUCLEOTIDE SEQUENCE [LARGE SCALE GENOMIC DNA]</scope>
</reference>
<dbReference type="GO" id="GO:0008967">
    <property type="term" value="F:phosphoglycolate phosphatase activity"/>
    <property type="evidence" value="ECO:0007669"/>
    <property type="project" value="TreeGrafter"/>
</dbReference>
<organism evidence="1 2">
    <name type="scientific">Candidatus Tagabacteria bacterium CG10_big_fil_rev_8_21_14_0_10_40_13</name>
    <dbReference type="NCBI Taxonomy" id="1975022"/>
    <lineage>
        <taxon>Bacteria</taxon>
        <taxon>Candidatus Tagaibacteriota</taxon>
    </lineage>
</organism>
<dbReference type="InterPro" id="IPR050155">
    <property type="entry name" value="HAD-like_hydrolase_sf"/>
</dbReference>
<sequence length="200" mass="23059">MAAGKAVNFLQKLNQRINSKNVLFFDMDGTLIDTNFANYLSYKKAVESVIHPVPNISYNPDIRFNRKTLKSMIPNLSETEYERIIIEKEQYYKDFLLETKLNKLIADILLKYSKTNKCVLITNCRKDRALMILDYFGLTDKFSNIYFKQINNSETKVNKYKNAIASLGVPPDLIIVFENEKDEIADAIEAGIPDRNILSL</sequence>
<dbReference type="Pfam" id="PF13419">
    <property type="entry name" value="HAD_2"/>
    <property type="match status" value="1"/>
</dbReference>
<dbReference type="PANTHER" id="PTHR43434">
    <property type="entry name" value="PHOSPHOGLYCOLATE PHOSPHATASE"/>
    <property type="match status" value="1"/>
</dbReference>
<evidence type="ECO:0000313" key="1">
    <source>
        <dbReference type="EMBL" id="PJE72874.1"/>
    </source>
</evidence>
<dbReference type="InterPro" id="IPR036412">
    <property type="entry name" value="HAD-like_sf"/>
</dbReference>
<accession>A0A2M8L8B5</accession>
<dbReference type="InterPro" id="IPR023214">
    <property type="entry name" value="HAD_sf"/>
</dbReference>
<evidence type="ECO:0000313" key="2">
    <source>
        <dbReference type="Proteomes" id="UP000230603"/>
    </source>
</evidence>
<proteinExistence type="predicted"/>
<dbReference type="EMBL" id="PFEP01000036">
    <property type="protein sequence ID" value="PJE72874.1"/>
    <property type="molecule type" value="Genomic_DNA"/>
</dbReference>
<dbReference type="GO" id="GO:0005829">
    <property type="term" value="C:cytosol"/>
    <property type="evidence" value="ECO:0007669"/>
    <property type="project" value="TreeGrafter"/>
</dbReference>
<dbReference type="Gene3D" id="1.10.150.240">
    <property type="entry name" value="Putative phosphatase, domain 2"/>
    <property type="match status" value="1"/>
</dbReference>
<dbReference type="AlphaFoldDB" id="A0A2M8L8B5"/>
<dbReference type="GO" id="GO:0006281">
    <property type="term" value="P:DNA repair"/>
    <property type="evidence" value="ECO:0007669"/>
    <property type="project" value="TreeGrafter"/>
</dbReference>
<dbReference type="InterPro" id="IPR023198">
    <property type="entry name" value="PGP-like_dom2"/>
</dbReference>